<evidence type="ECO:0000256" key="3">
    <source>
        <dbReference type="SAM" id="SignalP"/>
    </source>
</evidence>
<accession>A9UNS7</accession>
<dbReference type="GeneID" id="5887759"/>
<feature type="signal peptide" evidence="3">
    <location>
        <begin position="1"/>
        <end position="18"/>
    </location>
</feature>
<proteinExistence type="inferred from homology"/>
<evidence type="ECO:0000313" key="5">
    <source>
        <dbReference type="Proteomes" id="UP000001357"/>
    </source>
</evidence>
<comment type="similarity">
    <text evidence="1">Belongs to the WSCD family.</text>
</comment>
<feature type="region of interest" description="Disordered" evidence="2">
    <location>
        <begin position="549"/>
        <end position="593"/>
    </location>
</feature>
<dbReference type="InterPro" id="IPR027417">
    <property type="entry name" value="P-loop_NTPase"/>
</dbReference>
<protein>
    <recommendedName>
        <fullName evidence="6">Sulfotransferase domain-containing protein</fullName>
    </recommendedName>
</protein>
<dbReference type="Proteomes" id="UP000001357">
    <property type="component" value="Unassembled WGS sequence"/>
</dbReference>
<evidence type="ECO:0000256" key="2">
    <source>
        <dbReference type="SAM" id="MobiDB-lite"/>
    </source>
</evidence>
<dbReference type="RefSeq" id="XP_001742512.1">
    <property type="nucleotide sequence ID" value="XM_001742460.1"/>
</dbReference>
<dbReference type="EMBL" id="CH991543">
    <property type="protein sequence ID" value="EDQ92750.1"/>
    <property type="molecule type" value="Genomic_DNA"/>
</dbReference>
<evidence type="ECO:0000256" key="1">
    <source>
        <dbReference type="ARBA" id="ARBA00010236"/>
    </source>
</evidence>
<dbReference type="PANTHER" id="PTHR45964">
    <property type="entry name" value="WSCD FAMILY MEMBER CG9164"/>
    <property type="match status" value="1"/>
</dbReference>
<feature type="region of interest" description="Disordered" evidence="2">
    <location>
        <begin position="78"/>
        <end position="104"/>
    </location>
</feature>
<keyword evidence="5" id="KW-1185">Reference proteome</keyword>
<evidence type="ECO:0000313" key="4">
    <source>
        <dbReference type="EMBL" id="EDQ92750.1"/>
    </source>
</evidence>
<dbReference type="eggNOG" id="KOG4157">
    <property type="taxonomic scope" value="Eukaryota"/>
</dbReference>
<dbReference type="InParanoid" id="A9UNS7"/>
<dbReference type="Gene3D" id="3.40.50.300">
    <property type="entry name" value="P-loop containing nucleotide triphosphate hydrolases"/>
    <property type="match status" value="1"/>
</dbReference>
<dbReference type="STRING" id="81824.A9UNS7"/>
<dbReference type="PANTHER" id="PTHR45964:SF5">
    <property type="entry name" value="WSCD FAMILY MEMBER CG9164"/>
    <property type="match status" value="1"/>
</dbReference>
<sequence>MALPWLLVAVVTATWSNGWRSKVADTVRVLPFQTNHSEMHELEQLDQALRIAVAAAQEDPQAKHILIDLGVNGPHARSEQLVRPRLPAGSRRSSANEDLQSHSLGSQLQQELPARYYCAELDLCNTAEPEAKLADLAFSPRTNWMLLSQDAAWHMSQVCMPLLQHGKAWTSTSDLQACMLRSFPGVQLWHWAEDDADAQPPLPLSQSLQQSLCRSGTRECECRLDVASQQGRFFFRNLHEKAWELQQQQQQQSPPLTKQADRICDFRRIGRPPSQASRKPPVLYSAPGSGNTFVRTLLDAATGYYSGSLYLDATLIDSLPGEGHCNHVSVVKAHPNMHSVDDLLGQTPTLRRNCGPFDAFAIVIRDFYHAVFAEFQRRYVEVVQASNPRLALNHHVSTLQWKDWDADFRFIWQDYVMRKAKESVATWAQYERLRQLPNSTTLLVSYERLVNSAERASELRRLVSFVVGESAVDESRLECAFESSASGQVRRVKQESDLNLQGVFTPRLVCRVWQLIQPWAEPLGYGPLFDLECADGEPAPRRSEILDRFLSGTSTESDGKAKATASRNTQRRRGGDGPHYYRAGSARQNRLKL</sequence>
<dbReference type="KEGG" id="mbr:MONBRDRAFT_21847"/>
<dbReference type="InterPro" id="IPR051589">
    <property type="entry name" value="Sialate-O-sulfotransferase"/>
</dbReference>
<reference evidence="4 5" key="1">
    <citation type="journal article" date="2008" name="Nature">
        <title>The genome of the choanoflagellate Monosiga brevicollis and the origin of metazoans.</title>
        <authorList>
            <consortium name="JGI Sequencing"/>
            <person name="King N."/>
            <person name="Westbrook M.J."/>
            <person name="Young S.L."/>
            <person name="Kuo A."/>
            <person name="Abedin M."/>
            <person name="Chapman J."/>
            <person name="Fairclough S."/>
            <person name="Hellsten U."/>
            <person name="Isogai Y."/>
            <person name="Letunic I."/>
            <person name="Marr M."/>
            <person name="Pincus D."/>
            <person name="Putnam N."/>
            <person name="Rokas A."/>
            <person name="Wright K.J."/>
            <person name="Zuzow R."/>
            <person name="Dirks W."/>
            <person name="Good M."/>
            <person name="Goodstein D."/>
            <person name="Lemons D."/>
            <person name="Li W."/>
            <person name="Lyons J.B."/>
            <person name="Morris A."/>
            <person name="Nichols S."/>
            <person name="Richter D.J."/>
            <person name="Salamov A."/>
            <person name="Bork P."/>
            <person name="Lim W.A."/>
            <person name="Manning G."/>
            <person name="Miller W.T."/>
            <person name="McGinnis W."/>
            <person name="Shapiro H."/>
            <person name="Tjian R."/>
            <person name="Grigoriev I.V."/>
            <person name="Rokhsar D."/>
        </authorList>
    </citation>
    <scope>NUCLEOTIDE SEQUENCE [LARGE SCALE GENOMIC DNA]</scope>
    <source>
        <strain evidence="5">MX1 / ATCC 50154</strain>
    </source>
</reference>
<name>A9UNS7_MONBE</name>
<gene>
    <name evidence="4" type="ORF">MONBRDRAFT_21847</name>
</gene>
<dbReference type="AlphaFoldDB" id="A9UNS7"/>
<feature type="chain" id="PRO_5002744588" description="Sulfotransferase domain-containing protein" evidence="3">
    <location>
        <begin position="19"/>
        <end position="593"/>
    </location>
</feature>
<dbReference type="SUPFAM" id="SSF52540">
    <property type="entry name" value="P-loop containing nucleoside triphosphate hydrolases"/>
    <property type="match status" value="1"/>
</dbReference>
<keyword evidence="3" id="KW-0732">Signal</keyword>
<evidence type="ECO:0008006" key="6">
    <source>
        <dbReference type="Google" id="ProtNLM"/>
    </source>
</evidence>
<organism evidence="4 5">
    <name type="scientific">Monosiga brevicollis</name>
    <name type="common">Choanoflagellate</name>
    <dbReference type="NCBI Taxonomy" id="81824"/>
    <lineage>
        <taxon>Eukaryota</taxon>
        <taxon>Choanoflagellata</taxon>
        <taxon>Craspedida</taxon>
        <taxon>Salpingoecidae</taxon>
        <taxon>Monosiga</taxon>
    </lineage>
</organism>